<protein>
    <recommendedName>
        <fullName evidence="4">Polyprotein protein</fullName>
    </recommendedName>
</protein>
<evidence type="ECO:0000313" key="3">
    <source>
        <dbReference type="Proteomes" id="UP001311915"/>
    </source>
</evidence>
<dbReference type="EMBL" id="JAWPEI010000002">
    <property type="protein sequence ID" value="KAK4733654.1"/>
    <property type="molecule type" value="Genomic_DNA"/>
</dbReference>
<accession>A0AAV9M9R0</accession>
<keyword evidence="3" id="KW-1185">Reference proteome</keyword>
<gene>
    <name evidence="2" type="ORF">R3W88_007915</name>
</gene>
<comment type="caution">
    <text evidence="2">The sequence shown here is derived from an EMBL/GenBank/DDBJ whole genome shotgun (WGS) entry which is preliminary data.</text>
</comment>
<evidence type="ECO:0000313" key="2">
    <source>
        <dbReference type="EMBL" id="KAK4733654.1"/>
    </source>
</evidence>
<sequence length="162" mass="17734">MRDHRLALDALTVRVAACEQTSGAIEEVTALKTDITELRKDVDYLKSTDMSMLFGTMEILDMPSVDIPICSDVPPATTEDETKTDDAVADSKAEMDEEQFDVREEAVYNDLIDLEGAMFETMRHASLQDTSMMGFSGAKDAEISGINAQTEGAVDMQTLPQA</sequence>
<evidence type="ECO:0008006" key="4">
    <source>
        <dbReference type="Google" id="ProtNLM"/>
    </source>
</evidence>
<feature type="region of interest" description="Disordered" evidence="1">
    <location>
        <begin position="73"/>
        <end position="98"/>
    </location>
</feature>
<organism evidence="2 3">
    <name type="scientific">Solanum pinnatisectum</name>
    <name type="common">tansyleaf nightshade</name>
    <dbReference type="NCBI Taxonomy" id="50273"/>
    <lineage>
        <taxon>Eukaryota</taxon>
        <taxon>Viridiplantae</taxon>
        <taxon>Streptophyta</taxon>
        <taxon>Embryophyta</taxon>
        <taxon>Tracheophyta</taxon>
        <taxon>Spermatophyta</taxon>
        <taxon>Magnoliopsida</taxon>
        <taxon>eudicotyledons</taxon>
        <taxon>Gunneridae</taxon>
        <taxon>Pentapetalae</taxon>
        <taxon>asterids</taxon>
        <taxon>lamiids</taxon>
        <taxon>Solanales</taxon>
        <taxon>Solanaceae</taxon>
        <taxon>Solanoideae</taxon>
        <taxon>Solaneae</taxon>
        <taxon>Solanum</taxon>
    </lineage>
</organism>
<name>A0AAV9M9R0_9SOLN</name>
<reference evidence="2 3" key="1">
    <citation type="submission" date="2023-10" db="EMBL/GenBank/DDBJ databases">
        <title>Genome-Wide Identification Analysis in wild type Solanum Pinnatisectum Reveals Some Genes Defensing Phytophthora Infestans.</title>
        <authorList>
            <person name="Sun C."/>
        </authorList>
    </citation>
    <scope>NUCLEOTIDE SEQUENCE [LARGE SCALE GENOMIC DNA]</scope>
    <source>
        <strain evidence="2">LQN</strain>
        <tissue evidence="2">Leaf</tissue>
    </source>
</reference>
<evidence type="ECO:0000256" key="1">
    <source>
        <dbReference type="SAM" id="MobiDB-lite"/>
    </source>
</evidence>
<proteinExistence type="predicted"/>
<feature type="compositionally biased region" description="Basic and acidic residues" evidence="1">
    <location>
        <begin position="80"/>
        <end position="98"/>
    </location>
</feature>
<dbReference type="AlphaFoldDB" id="A0AAV9M9R0"/>
<dbReference type="Proteomes" id="UP001311915">
    <property type="component" value="Unassembled WGS sequence"/>
</dbReference>